<dbReference type="InterPro" id="IPR046336">
    <property type="entry name" value="Lon_prtase_N_sf"/>
</dbReference>
<evidence type="ECO:0000256" key="3">
    <source>
        <dbReference type="ARBA" id="ARBA00022833"/>
    </source>
</evidence>
<dbReference type="PROSITE" id="PS00518">
    <property type="entry name" value="ZF_RING_1"/>
    <property type="match status" value="1"/>
</dbReference>
<keyword evidence="2 4" id="KW-0863">Zinc-finger</keyword>
<protein>
    <recommendedName>
        <fullName evidence="6">RING-type domain-containing protein</fullName>
    </recommendedName>
</protein>
<keyword evidence="3" id="KW-0862">Zinc</keyword>
<dbReference type="InterPro" id="IPR017907">
    <property type="entry name" value="Znf_RING_CS"/>
</dbReference>
<evidence type="ECO:0000259" key="6">
    <source>
        <dbReference type="PROSITE" id="PS50089"/>
    </source>
</evidence>
<dbReference type="PROSITE" id="PS50089">
    <property type="entry name" value="ZF_RING_2"/>
    <property type="match status" value="1"/>
</dbReference>
<feature type="domain" description="RING-type" evidence="6">
    <location>
        <begin position="59"/>
        <end position="100"/>
    </location>
</feature>
<dbReference type="PANTHER" id="PTHR23327">
    <property type="entry name" value="RING FINGER PROTEIN 127"/>
    <property type="match status" value="1"/>
</dbReference>
<dbReference type="InterPro" id="IPR001841">
    <property type="entry name" value="Znf_RING"/>
</dbReference>
<evidence type="ECO:0000256" key="2">
    <source>
        <dbReference type="ARBA" id="ARBA00022771"/>
    </source>
</evidence>
<sequence>MPSGGTGAWAEGEGDAEDGHLSGDATSHAGRPVYDPLAGISLEGQGGAGGEASLEALSCPICLATLVEPLRLQCGHAFCRRCLHLSLHMSPEGERCPMCRAPVRRLNKQGGKGIDALSAPVDEELVQALTHLLPEGEYAQRARESRIALEELVGGGKSVSLPVYHVGRTALQPGDVTHLHLFENRYKALIRRAIDGTRLFLFSEGPPRMGDSATIALVERCSILQGGKADVICRGVERVSISAVWADEEVTGLLCARCTSAIAAPLVMGPTDADTRGASLWGSSPASADTRELLQGAIAREGWLTEGREGELIDLPVVCVPPEDARPALGARTTMLLTEQRYRVVAQRMMSSPQLFILAHETPEAGNTATVALVLRCKFRPNGSAKVIARAVEEVLLLQVRWEQWAGRLHYARCRVCSEETRKTISSFRSALWSSGGTPPGITDHLAGEDVPVCKCSVS</sequence>
<dbReference type="SUPFAM" id="SSF57850">
    <property type="entry name" value="RING/U-box"/>
    <property type="match status" value="1"/>
</dbReference>
<accession>A0A7S0WDE8</accession>
<name>A0A7S0WDE8_9CRYP</name>
<dbReference type="EMBL" id="HBFN01030954">
    <property type="protein sequence ID" value="CAD8804257.1"/>
    <property type="molecule type" value="Transcribed_RNA"/>
</dbReference>
<keyword evidence="1" id="KW-0479">Metal-binding</keyword>
<dbReference type="AlphaFoldDB" id="A0A7S0WDE8"/>
<dbReference type="InterPro" id="IPR015947">
    <property type="entry name" value="PUA-like_sf"/>
</dbReference>
<dbReference type="SMART" id="SM00184">
    <property type="entry name" value="RING"/>
    <property type="match status" value="1"/>
</dbReference>
<dbReference type="GO" id="GO:0008270">
    <property type="term" value="F:zinc ion binding"/>
    <property type="evidence" value="ECO:0007669"/>
    <property type="project" value="UniProtKB-KW"/>
</dbReference>
<evidence type="ECO:0000256" key="5">
    <source>
        <dbReference type="SAM" id="MobiDB-lite"/>
    </source>
</evidence>
<dbReference type="Gene3D" id="2.30.130.40">
    <property type="entry name" value="LON domain-like"/>
    <property type="match status" value="1"/>
</dbReference>
<evidence type="ECO:0000313" key="7">
    <source>
        <dbReference type="EMBL" id="CAD8804257.1"/>
    </source>
</evidence>
<proteinExistence type="predicted"/>
<feature type="region of interest" description="Disordered" evidence="5">
    <location>
        <begin position="1"/>
        <end position="28"/>
    </location>
</feature>
<dbReference type="Gene3D" id="3.30.40.10">
    <property type="entry name" value="Zinc/RING finger domain, C3HC4 (zinc finger)"/>
    <property type="match status" value="1"/>
</dbReference>
<gene>
    <name evidence="7" type="ORF">HTEP1355_LOCUS17935</name>
</gene>
<dbReference type="Pfam" id="PF15227">
    <property type="entry name" value="zf-C3HC4_4"/>
    <property type="match status" value="1"/>
</dbReference>
<dbReference type="SUPFAM" id="SSF88697">
    <property type="entry name" value="PUA domain-like"/>
    <property type="match status" value="1"/>
</dbReference>
<dbReference type="GO" id="GO:0061630">
    <property type="term" value="F:ubiquitin protein ligase activity"/>
    <property type="evidence" value="ECO:0007669"/>
    <property type="project" value="TreeGrafter"/>
</dbReference>
<dbReference type="Pfam" id="PF02190">
    <property type="entry name" value="LON_substr_bdg"/>
    <property type="match status" value="1"/>
</dbReference>
<dbReference type="PANTHER" id="PTHR23327:SF42">
    <property type="entry name" value="LON PEPTIDASE N-TERMINAL DOMAIN AND RING FINGER PROTEIN C14F5.10C"/>
    <property type="match status" value="1"/>
</dbReference>
<organism evidence="7">
    <name type="scientific">Hemiselmis tepida</name>
    <dbReference type="NCBI Taxonomy" id="464990"/>
    <lineage>
        <taxon>Eukaryota</taxon>
        <taxon>Cryptophyceae</taxon>
        <taxon>Cryptomonadales</taxon>
        <taxon>Hemiselmidaceae</taxon>
        <taxon>Hemiselmis</taxon>
    </lineage>
</organism>
<evidence type="ECO:0000256" key="4">
    <source>
        <dbReference type="PROSITE-ProRule" id="PRU00175"/>
    </source>
</evidence>
<dbReference type="InterPro" id="IPR003111">
    <property type="entry name" value="Lon_prtase_N"/>
</dbReference>
<reference evidence="7" key="1">
    <citation type="submission" date="2021-01" db="EMBL/GenBank/DDBJ databases">
        <authorList>
            <person name="Corre E."/>
            <person name="Pelletier E."/>
            <person name="Niang G."/>
            <person name="Scheremetjew M."/>
            <person name="Finn R."/>
            <person name="Kale V."/>
            <person name="Holt S."/>
            <person name="Cochrane G."/>
            <person name="Meng A."/>
            <person name="Brown T."/>
            <person name="Cohen L."/>
        </authorList>
    </citation>
    <scope>NUCLEOTIDE SEQUENCE</scope>
    <source>
        <strain evidence="7">CCMP443</strain>
    </source>
</reference>
<evidence type="ECO:0000256" key="1">
    <source>
        <dbReference type="ARBA" id="ARBA00022723"/>
    </source>
</evidence>
<dbReference type="InterPro" id="IPR013083">
    <property type="entry name" value="Znf_RING/FYVE/PHD"/>
</dbReference>